<evidence type="ECO:0000313" key="1">
    <source>
        <dbReference type="EMBL" id="TWW53541.1"/>
    </source>
</evidence>
<dbReference type="EMBL" id="RHFK02000652">
    <property type="protein sequence ID" value="TWW53541.1"/>
    <property type="molecule type" value="Genomic_DNA"/>
</dbReference>
<comment type="caution">
    <text evidence="1">The sequence shown here is derived from an EMBL/GenBank/DDBJ whole genome shotgun (WGS) entry which is preliminary data.</text>
</comment>
<name>A0A5C6MFZ4_9TELE</name>
<reference evidence="1 2" key="1">
    <citation type="submission" date="2019-04" db="EMBL/GenBank/DDBJ databases">
        <title>Chromosome genome assembly for Takifugu flavidus.</title>
        <authorList>
            <person name="Xiao S."/>
        </authorList>
    </citation>
    <scope>NUCLEOTIDE SEQUENCE [LARGE SCALE GENOMIC DNA]</scope>
    <source>
        <strain evidence="1">HTHZ2018</strain>
        <tissue evidence="1">Muscle</tissue>
    </source>
</reference>
<organism evidence="1 2">
    <name type="scientific">Takifugu flavidus</name>
    <name type="common">sansaifugu</name>
    <dbReference type="NCBI Taxonomy" id="433684"/>
    <lineage>
        <taxon>Eukaryota</taxon>
        <taxon>Metazoa</taxon>
        <taxon>Chordata</taxon>
        <taxon>Craniata</taxon>
        <taxon>Vertebrata</taxon>
        <taxon>Euteleostomi</taxon>
        <taxon>Actinopterygii</taxon>
        <taxon>Neopterygii</taxon>
        <taxon>Teleostei</taxon>
        <taxon>Neoteleostei</taxon>
        <taxon>Acanthomorphata</taxon>
        <taxon>Eupercaria</taxon>
        <taxon>Tetraodontiformes</taxon>
        <taxon>Tetradontoidea</taxon>
        <taxon>Tetraodontidae</taxon>
        <taxon>Takifugu</taxon>
    </lineage>
</organism>
<dbReference type="Proteomes" id="UP000324091">
    <property type="component" value="Unassembled WGS sequence"/>
</dbReference>
<sequence>MMVSPPIYVPWPKPGHHCPQTSVLCPSDAAESWPEELALLLGHEVVVWSPHCRGLGLPRCTGLHNGTSNNDSTSSSKGSNLCLIYPGWTLVILETLCSGAFWDVVFEMFSDF</sequence>
<gene>
    <name evidence="1" type="ORF">D4764_0126230</name>
</gene>
<accession>A0A5C6MFZ4</accession>
<keyword evidence="2" id="KW-1185">Reference proteome</keyword>
<dbReference type="AlphaFoldDB" id="A0A5C6MFZ4"/>
<proteinExistence type="predicted"/>
<protein>
    <submittedName>
        <fullName evidence="1">Uncharacterized protein</fullName>
    </submittedName>
</protein>
<evidence type="ECO:0000313" key="2">
    <source>
        <dbReference type="Proteomes" id="UP000324091"/>
    </source>
</evidence>